<comment type="caution">
    <text evidence="2">The sequence shown here is derived from an EMBL/GenBank/DDBJ whole genome shotgun (WGS) entry which is preliminary data.</text>
</comment>
<protein>
    <recommendedName>
        <fullName evidence="3">ABC transporter permease</fullName>
    </recommendedName>
</protein>
<dbReference type="InterPro" id="IPR010390">
    <property type="entry name" value="ABC-2_transporter-like"/>
</dbReference>
<sequence>MKKYLLILKAYFKGSLMNLMEYKFNFISGGTFELVWLFMYLIFIDTIFIHTETVNGWDKYRMLMLTFQGGLMDSVFTFLIVPGLKRLPEMINTGTLDFILLKPLNQRFTISFNEFDIPQIKNIIINITGLTYCFIKLNIRMTPLKLLLYILLSLNGFFLIYSIMFILMSLAFWFMRMDIVMGIGSELITIGNKPMQIYPRLLQKILVFVIPLFVCFNFPILFAVKDLSVSYILYSFAASFIFFLLSNFIFKKGVRRYVGSGS</sequence>
<feature type="transmembrane region" description="Helical" evidence="1">
    <location>
        <begin position="26"/>
        <end position="50"/>
    </location>
</feature>
<feature type="transmembrane region" description="Helical" evidence="1">
    <location>
        <begin position="62"/>
        <end position="81"/>
    </location>
</feature>
<feature type="transmembrane region" description="Helical" evidence="1">
    <location>
        <begin position="231"/>
        <end position="250"/>
    </location>
</feature>
<dbReference type="HOGENOM" id="CLU_071040_0_1_12"/>
<dbReference type="PANTHER" id="PTHR36833">
    <property type="entry name" value="SLR0610 PROTEIN-RELATED"/>
    <property type="match status" value="1"/>
</dbReference>
<evidence type="ECO:0008006" key="3">
    <source>
        <dbReference type="Google" id="ProtNLM"/>
    </source>
</evidence>
<dbReference type="AlphaFoldDB" id="A0A0E2E1N8"/>
<dbReference type="PANTHER" id="PTHR36833:SF2">
    <property type="entry name" value="SLR0610 PROTEIN"/>
    <property type="match status" value="1"/>
</dbReference>
<keyword evidence="1" id="KW-1133">Transmembrane helix</keyword>
<proteinExistence type="predicted"/>
<keyword evidence="1" id="KW-0812">Transmembrane</keyword>
<dbReference type="EMBL" id="AGDV01000021">
    <property type="protein sequence ID" value="EMB30588.1"/>
    <property type="molecule type" value="Genomic_DNA"/>
</dbReference>
<dbReference type="Pfam" id="PF06182">
    <property type="entry name" value="ABC2_membrane_6"/>
    <property type="match status" value="1"/>
</dbReference>
<gene>
    <name evidence="2" type="ORF">HMPREF9726_02273</name>
</gene>
<feature type="transmembrane region" description="Helical" evidence="1">
    <location>
        <begin position="173"/>
        <end position="193"/>
    </location>
</feature>
<reference evidence="2" key="1">
    <citation type="submission" date="2012-01" db="EMBL/GenBank/DDBJ databases">
        <title>The Genome Sequence of Treponema denticola H-22.</title>
        <authorList>
            <consortium name="The Broad Institute Genome Sequencing Platform"/>
            <person name="Earl A."/>
            <person name="Ward D."/>
            <person name="Feldgarden M."/>
            <person name="Gevers D."/>
            <person name="Blanton J.M."/>
            <person name="Fenno C.J."/>
            <person name="Baranova O.V."/>
            <person name="Mathney J."/>
            <person name="Dewhirst F.E."/>
            <person name="Izard J."/>
            <person name="Young S.K."/>
            <person name="Zeng Q."/>
            <person name="Gargeya S."/>
            <person name="Fitzgerald M."/>
            <person name="Haas B."/>
            <person name="Abouelleil A."/>
            <person name="Alvarado L."/>
            <person name="Arachchi H.M."/>
            <person name="Berlin A."/>
            <person name="Chapman S.B."/>
            <person name="Gearin G."/>
            <person name="Goldberg J."/>
            <person name="Griggs A."/>
            <person name="Gujja S."/>
            <person name="Hansen M."/>
            <person name="Heiman D."/>
            <person name="Howarth C."/>
            <person name="Larimer J."/>
            <person name="Lui A."/>
            <person name="MacDonald P.J.P."/>
            <person name="McCowen C."/>
            <person name="Montmayeur A."/>
            <person name="Murphy C."/>
            <person name="Neiman D."/>
            <person name="Pearson M."/>
            <person name="Priest M."/>
            <person name="Roberts A."/>
            <person name="Saif S."/>
            <person name="Shea T."/>
            <person name="Sisk P."/>
            <person name="Stolte C."/>
            <person name="Sykes S."/>
            <person name="Wortman J."/>
            <person name="Nusbaum C."/>
            <person name="Birren B."/>
        </authorList>
    </citation>
    <scope>NUCLEOTIDE SEQUENCE [LARGE SCALE GENOMIC DNA]</scope>
    <source>
        <strain evidence="2">H-22</strain>
    </source>
</reference>
<keyword evidence="1" id="KW-0472">Membrane</keyword>
<feature type="transmembrane region" description="Helical" evidence="1">
    <location>
        <begin position="146"/>
        <end position="167"/>
    </location>
</feature>
<dbReference type="Proteomes" id="UP000011705">
    <property type="component" value="Chromosome"/>
</dbReference>
<accession>A0A0E2E1N8</accession>
<dbReference type="RefSeq" id="WP_002685721.1">
    <property type="nucleotide sequence ID" value="NZ_CM001795.1"/>
</dbReference>
<organism evidence="2">
    <name type="scientific">Treponema denticola H-22</name>
    <dbReference type="NCBI Taxonomy" id="999432"/>
    <lineage>
        <taxon>Bacteria</taxon>
        <taxon>Pseudomonadati</taxon>
        <taxon>Spirochaetota</taxon>
        <taxon>Spirochaetia</taxon>
        <taxon>Spirochaetales</taxon>
        <taxon>Treponemataceae</taxon>
        <taxon>Treponema</taxon>
    </lineage>
</organism>
<evidence type="ECO:0000256" key="1">
    <source>
        <dbReference type="SAM" id="Phobius"/>
    </source>
</evidence>
<name>A0A0E2E1N8_TREDN</name>
<dbReference type="PATRIC" id="fig|999432.5.peg.2361"/>
<evidence type="ECO:0000313" key="2">
    <source>
        <dbReference type="EMBL" id="EMB30588.1"/>
    </source>
</evidence>
<feature type="transmembrane region" description="Helical" evidence="1">
    <location>
        <begin position="205"/>
        <end position="225"/>
    </location>
</feature>